<protein>
    <submittedName>
        <fullName evidence="4">DHO_dh domain-containing protein</fullName>
    </submittedName>
</protein>
<dbReference type="Gene3D" id="3.20.20.70">
    <property type="entry name" value="Aldolase class I"/>
    <property type="match status" value="1"/>
</dbReference>
<dbReference type="InterPro" id="IPR005720">
    <property type="entry name" value="Dihydroorotate_DH_cat"/>
</dbReference>
<dbReference type="GO" id="GO:0016627">
    <property type="term" value="F:oxidoreductase activity, acting on the CH-CH group of donors"/>
    <property type="evidence" value="ECO:0007669"/>
    <property type="project" value="InterPro"/>
</dbReference>
<evidence type="ECO:0000313" key="4">
    <source>
        <dbReference type="WBParaSite" id="EN70_7712"/>
    </source>
</evidence>
<dbReference type="Pfam" id="PF01180">
    <property type="entry name" value="DHO_dh"/>
    <property type="match status" value="1"/>
</dbReference>
<dbReference type="WBParaSite" id="EN70_7712">
    <property type="protein sequence ID" value="EN70_7712"/>
    <property type="gene ID" value="EN70_7712"/>
</dbReference>
<accession>A0A1I7VYN2</accession>
<dbReference type="GO" id="GO:0005737">
    <property type="term" value="C:cytoplasm"/>
    <property type="evidence" value="ECO:0007669"/>
    <property type="project" value="InterPro"/>
</dbReference>
<reference evidence="4" key="2">
    <citation type="submission" date="2016-11" db="UniProtKB">
        <authorList>
            <consortium name="WormBaseParasite"/>
        </authorList>
    </citation>
    <scope>IDENTIFICATION</scope>
</reference>
<evidence type="ECO:0000259" key="2">
    <source>
        <dbReference type="Pfam" id="PF01180"/>
    </source>
</evidence>
<reference evidence="3" key="1">
    <citation type="submission" date="2012-04" db="EMBL/GenBank/DDBJ databases">
        <title>The Genome Sequence of Loa loa.</title>
        <authorList>
            <consortium name="The Broad Institute Genome Sequencing Platform"/>
            <consortium name="Broad Institute Genome Sequencing Center for Infectious Disease"/>
            <person name="Nutman T.B."/>
            <person name="Fink D.L."/>
            <person name="Russ C."/>
            <person name="Young S."/>
            <person name="Zeng Q."/>
            <person name="Gargeya S."/>
            <person name="Alvarado L."/>
            <person name="Berlin A."/>
            <person name="Chapman S.B."/>
            <person name="Chen Z."/>
            <person name="Freedman E."/>
            <person name="Gellesch M."/>
            <person name="Goldberg J."/>
            <person name="Griggs A."/>
            <person name="Gujja S."/>
            <person name="Heilman E.R."/>
            <person name="Heiman D."/>
            <person name="Howarth C."/>
            <person name="Mehta T."/>
            <person name="Neiman D."/>
            <person name="Pearson M."/>
            <person name="Roberts A."/>
            <person name="Saif S."/>
            <person name="Shea T."/>
            <person name="Shenoy N."/>
            <person name="Sisk P."/>
            <person name="Stolte C."/>
            <person name="Sykes S."/>
            <person name="White J."/>
            <person name="Yandava C."/>
            <person name="Haas B."/>
            <person name="Henn M.R."/>
            <person name="Nusbaum C."/>
            <person name="Birren B."/>
        </authorList>
    </citation>
    <scope>NUCLEOTIDE SEQUENCE [LARGE SCALE GENOMIC DNA]</scope>
</reference>
<dbReference type="AlphaFoldDB" id="A0A1I7VYN2"/>
<feature type="domain" description="Dihydroorotate dehydrogenase catalytic" evidence="2">
    <location>
        <begin position="2"/>
        <end position="44"/>
    </location>
</feature>
<dbReference type="SUPFAM" id="SSF51395">
    <property type="entry name" value="FMN-linked oxidoreductases"/>
    <property type="match status" value="1"/>
</dbReference>
<keyword evidence="3" id="KW-1185">Reference proteome</keyword>
<keyword evidence="1" id="KW-0560">Oxidoreductase</keyword>
<sequence>MNIHFENPLGLAADFERNTEAIKGLRKSGFGFIEVGTVTSSSQKDVPDNVVKLLSTDKVSCFNFVLTGEISQSKNFLGVKMWNVDI</sequence>
<organism evidence="3 4">
    <name type="scientific">Loa loa</name>
    <name type="common">Eye worm</name>
    <name type="synonym">Filaria loa</name>
    <dbReference type="NCBI Taxonomy" id="7209"/>
    <lineage>
        <taxon>Eukaryota</taxon>
        <taxon>Metazoa</taxon>
        <taxon>Ecdysozoa</taxon>
        <taxon>Nematoda</taxon>
        <taxon>Chromadorea</taxon>
        <taxon>Rhabditida</taxon>
        <taxon>Spirurina</taxon>
        <taxon>Spiruromorpha</taxon>
        <taxon>Filarioidea</taxon>
        <taxon>Onchocercidae</taxon>
        <taxon>Loa</taxon>
    </lineage>
</organism>
<proteinExistence type="predicted"/>
<dbReference type="Proteomes" id="UP000095285">
    <property type="component" value="Unassembled WGS sequence"/>
</dbReference>
<evidence type="ECO:0000256" key="1">
    <source>
        <dbReference type="ARBA" id="ARBA00023002"/>
    </source>
</evidence>
<dbReference type="InterPro" id="IPR013785">
    <property type="entry name" value="Aldolase_TIM"/>
</dbReference>
<name>A0A1I7VYN2_LOALO</name>
<dbReference type="STRING" id="7209.A0A1I7VYN2"/>
<evidence type="ECO:0000313" key="3">
    <source>
        <dbReference type="Proteomes" id="UP000095285"/>
    </source>
</evidence>